<reference evidence="1" key="1">
    <citation type="submission" date="2021-08" db="EMBL/GenBank/DDBJ databases">
        <title>The first chromosome-level gecko genome reveals the dynamic sex chromosomes of Neotropical dwarf geckos (Sphaerodactylidae: Sphaerodactylus).</title>
        <authorList>
            <person name="Pinto B.J."/>
            <person name="Keating S.E."/>
            <person name="Gamble T."/>
        </authorList>
    </citation>
    <scope>NUCLEOTIDE SEQUENCE</scope>
    <source>
        <strain evidence="1">TG3544</strain>
    </source>
</reference>
<evidence type="ECO:0000313" key="1">
    <source>
        <dbReference type="EMBL" id="KAH7989738.1"/>
    </source>
</evidence>
<keyword evidence="2" id="KW-1185">Reference proteome</keyword>
<name>A0ACB8EB69_9SAUR</name>
<gene>
    <name evidence="1" type="ORF">K3G42_014131</name>
</gene>
<proteinExistence type="predicted"/>
<dbReference type="Proteomes" id="UP000827872">
    <property type="component" value="Linkage Group LG14"/>
</dbReference>
<dbReference type="EMBL" id="CM037627">
    <property type="protein sequence ID" value="KAH7989738.1"/>
    <property type="molecule type" value="Genomic_DNA"/>
</dbReference>
<sequence length="162" mass="17355">MLTFVALLVTAGATPTFTWAPMATSRAWPAQAPGPLKKRPLQIARLPTAPEVPPLRRPQRPAGVPLCGLTIERESRSGGSCRQPSVVVTSGSGRGFGGRAWLRTRRALLSAGSLRSDTWGNYPETADTGLSGTSECADLEEQGWDPREKEVEEGGFRARRAG</sequence>
<protein>
    <submittedName>
        <fullName evidence="1">Uncharacterized protein</fullName>
    </submittedName>
</protein>
<comment type="caution">
    <text evidence="1">The sequence shown here is derived from an EMBL/GenBank/DDBJ whole genome shotgun (WGS) entry which is preliminary data.</text>
</comment>
<evidence type="ECO:0000313" key="2">
    <source>
        <dbReference type="Proteomes" id="UP000827872"/>
    </source>
</evidence>
<accession>A0ACB8EB69</accession>
<organism evidence="1 2">
    <name type="scientific">Sphaerodactylus townsendi</name>
    <dbReference type="NCBI Taxonomy" id="933632"/>
    <lineage>
        <taxon>Eukaryota</taxon>
        <taxon>Metazoa</taxon>
        <taxon>Chordata</taxon>
        <taxon>Craniata</taxon>
        <taxon>Vertebrata</taxon>
        <taxon>Euteleostomi</taxon>
        <taxon>Lepidosauria</taxon>
        <taxon>Squamata</taxon>
        <taxon>Bifurcata</taxon>
        <taxon>Gekkota</taxon>
        <taxon>Sphaerodactylidae</taxon>
        <taxon>Sphaerodactylus</taxon>
    </lineage>
</organism>